<reference evidence="5 6" key="1">
    <citation type="submission" date="2024-07" db="EMBL/GenBank/DDBJ databases">
        <title>Novosphingobium kalidii RD2P27.</title>
        <authorList>
            <person name="Sun J.-Q."/>
        </authorList>
    </citation>
    <scope>NUCLEOTIDE SEQUENCE [LARGE SCALE GENOMIC DNA]</scope>
    <source>
        <strain evidence="5 6">RD2P27</strain>
    </source>
</reference>
<evidence type="ECO:0000259" key="4">
    <source>
        <dbReference type="Pfam" id="PF01494"/>
    </source>
</evidence>
<gene>
    <name evidence="5" type="ORF">ABVV53_11715</name>
</gene>
<evidence type="ECO:0000256" key="3">
    <source>
        <dbReference type="ARBA" id="ARBA00022827"/>
    </source>
</evidence>
<dbReference type="Gene3D" id="3.40.30.120">
    <property type="match status" value="1"/>
</dbReference>
<comment type="cofactor">
    <cofactor evidence="1">
        <name>FAD</name>
        <dbReference type="ChEBI" id="CHEBI:57692"/>
    </cofactor>
</comment>
<dbReference type="Gene3D" id="3.50.50.60">
    <property type="entry name" value="FAD/NAD(P)-binding domain"/>
    <property type="match status" value="1"/>
</dbReference>
<sequence length="217" mass="23272">MTRLAARYRTGNLFVAGDAAHLYLPAGGQGMNVGVQDAMNLDWKLAAVLSGKSPDALLDTYEAERRPVGALLARNTQAQGALMTAFNPGHLALRAEMSDLLRIPAVNRRLAGVLSGFDLCYSSSELFGDALGVGERAADHALTLTNEASTSLYRLLAHSKWLHLSHKNGTRGPLPSWLNPQCACCVDAQHAEPNRPDCDVAARLVRPDGYSAGHNRS</sequence>
<dbReference type="RefSeq" id="WP_353984610.1">
    <property type="nucleotide sequence ID" value="NZ_JBEWLY010000019.1"/>
</dbReference>
<evidence type="ECO:0000313" key="5">
    <source>
        <dbReference type="EMBL" id="MET1756117.1"/>
    </source>
</evidence>
<keyword evidence="5" id="KW-0503">Monooxygenase</keyword>
<keyword evidence="2" id="KW-0285">Flavoprotein</keyword>
<dbReference type="InterPro" id="IPR036188">
    <property type="entry name" value="FAD/NAD-bd_sf"/>
</dbReference>
<comment type="caution">
    <text evidence="5">The sequence shown here is derived from an EMBL/GenBank/DDBJ whole genome shotgun (WGS) entry which is preliminary data.</text>
</comment>
<evidence type="ECO:0000313" key="6">
    <source>
        <dbReference type="Proteomes" id="UP001548713"/>
    </source>
</evidence>
<accession>A0ABV2D2N6</accession>
<dbReference type="InterPro" id="IPR002938">
    <property type="entry name" value="FAD-bd"/>
</dbReference>
<proteinExistence type="predicted"/>
<keyword evidence="5" id="KW-0560">Oxidoreductase</keyword>
<dbReference type="Pfam" id="PF01494">
    <property type="entry name" value="FAD_binding_3"/>
    <property type="match status" value="1"/>
</dbReference>
<dbReference type="SUPFAM" id="SSF51905">
    <property type="entry name" value="FAD/NAD(P)-binding domain"/>
    <property type="match status" value="1"/>
</dbReference>
<dbReference type="InterPro" id="IPR050641">
    <property type="entry name" value="RIFMO-like"/>
</dbReference>
<protein>
    <submittedName>
        <fullName evidence="5">FAD-dependent monooxygenase</fullName>
    </submittedName>
</protein>
<dbReference type="GO" id="GO:0004497">
    <property type="term" value="F:monooxygenase activity"/>
    <property type="evidence" value="ECO:0007669"/>
    <property type="project" value="UniProtKB-KW"/>
</dbReference>
<feature type="domain" description="FAD-binding" evidence="4">
    <location>
        <begin position="2"/>
        <end position="75"/>
    </location>
</feature>
<dbReference type="PANTHER" id="PTHR43004:SF19">
    <property type="entry name" value="BINDING MONOOXYGENASE, PUTATIVE (JCVI)-RELATED"/>
    <property type="match status" value="1"/>
</dbReference>
<dbReference type="EMBL" id="JBEWLY010000019">
    <property type="protein sequence ID" value="MET1756117.1"/>
    <property type="molecule type" value="Genomic_DNA"/>
</dbReference>
<evidence type="ECO:0000256" key="2">
    <source>
        <dbReference type="ARBA" id="ARBA00022630"/>
    </source>
</evidence>
<keyword evidence="3" id="KW-0274">FAD</keyword>
<name>A0ABV2D2N6_9SPHN</name>
<organism evidence="5 6">
    <name type="scientific">Novosphingobium kalidii</name>
    <dbReference type="NCBI Taxonomy" id="3230299"/>
    <lineage>
        <taxon>Bacteria</taxon>
        <taxon>Pseudomonadati</taxon>
        <taxon>Pseudomonadota</taxon>
        <taxon>Alphaproteobacteria</taxon>
        <taxon>Sphingomonadales</taxon>
        <taxon>Sphingomonadaceae</taxon>
        <taxon>Novosphingobium</taxon>
    </lineage>
</organism>
<dbReference type="PRINTS" id="PR00420">
    <property type="entry name" value="RNGMNOXGNASE"/>
</dbReference>
<dbReference type="PANTHER" id="PTHR43004">
    <property type="entry name" value="TRK SYSTEM POTASSIUM UPTAKE PROTEIN"/>
    <property type="match status" value="1"/>
</dbReference>
<evidence type="ECO:0000256" key="1">
    <source>
        <dbReference type="ARBA" id="ARBA00001974"/>
    </source>
</evidence>
<dbReference type="Proteomes" id="UP001548713">
    <property type="component" value="Unassembled WGS sequence"/>
</dbReference>
<keyword evidence="6" id="KW-1185">Reference proteome</keyword>